<dbReference type="PRINTS" id="PR00038">
    <property type="entry name" value="HTHLUXR"/>
</dbReference>
<evidence type="ECO:0000256" key="2">
    <source>
        <dbReference type="ARBA" id="ARBA00023125"/>
    </source>
</evidence>
<keyword evidence="2" id="KW-0238">DNA-binding</keyword>
<dbReference type="PANTHER" id="PTHR44688:SF25">
    <property type="entry name" value="HTH LUXR-TYPE DOMAIN-CONTAINING PROTEIN"/>
    <property type="match status" value="1"/>
</dbReference>
<dbReference type="InterPro" id="IPR016032">
    <property type="entry name" value="Sig_transdc_resp-reg_C-effctor"/>
</dbReference>
<protein>
    <submittedName>
        <fullName evidence="5">Helix-turn-helix transcriptional regulator</fullName>
    </submittedName>
</protein>
<name>A0ABT1ADD6_9PSEU</name>
<dbReference type="Pfam" id="PF00196">
    <property type="entry name" value="GerE"/>
    <property type="match status" value="1"/>
</dbReference>
<evidence type="ECO:0000313" key="6">
    <source>
        <dbReference type="Proteomes" id="UP001165283"/>
    </source>
</evidence>
<sequence length="153" mass="16675">MIRWVLVEAWLLECDTALAVGSARRARTALRRALGAAEEMGVLRPLVYASTRVADFLTEQVGALGAAGRRARDVLAVRWARERVPPVTPREIAVLTLLPTRLSLEDIARDLGVSVNTVKSHVRAVYAKLDVDSRRAAVDAARARGLIEPATMP</sequence>
<proteinExistence type="predicted"/>
<keyword evidence="1" id="KW-0805">Transcription regulation</keyword>
<dbReference type="PROSITE" id="PS50043">
    <property type="entry name" value="HTH_LUXR_2"/>
    <property type="match status" value="1"/>
</dbReference>
<accession>A0ABT1ADD6</accession>
<dbReference type="Proteomes" id="UP001165283">
    <property type="component" value="Unassembled WGS sequence"/>
</dbReference>
<evidence type="ECO:0000313" key="5">
    <source>
        <dbReference type="EMBL" id="MCO1660604.1"/>
    </source>
</evidence>
<dbReference type="InterPro" id="IPR000792">
    <property type="entry name" value="Tscrpt_reg_LuxR_C"/>
</dbReference>
<keyword evidence="6" id="KW-1185">Reference proteome</keyword>
<dbReference type="CDD" id="cd06170">
    <property type="entry name" value="LuxR_C_like"/>
    <property type="match status" value="1"/>
</dbReference>
<gene>
    <name evidence="5" type="ORF">KDL28_36700</name>
</gene>
<dbReference type="RefSeq" id="WP_252446143.1">
    <property type="nucleotide sequence ID" value="NZ_JAGSOV010000086.1"/>
</dbReference>
<evidence type="ECO:0000256" key="1">
    <source>
        <dbReference type="ARBA" id="ARBA00023015"/>
    </source>
</evidence>
<feature type="domain" description="HTH luxR-type" evidence="4">
    <location>
        <begin position="80"/>
        <end position="145"/>
    </location>
</feature>
<dbReference type="SMART" id="SM00421">
    <property type="entry name" value="HTH_LUXR"/>
    <property type="match status" value="1"/>
</dbReference>
<reference evidence="5" key="1">
    <citation type="submission" date="2021-04" db="EMBL/GenBank/DDBJ databases">
        <title>Pseudonocardia sp. nov., isolated from sandy soil of mangrove forest.</title>
        <authorList>
            <person name="Zan Z."/>
            <person name="Huang R."/>
            <person name="Liu W."/>
        </authorList>
    </citation>
    <scope>NUCLEOTIDE SEQUENCE</scope>
    <source>
        <strain evidence="5">S2-4</strain>
    </source>
</reference>
<dbReference type="EMBL" id="JAGSOV010000086">
    <property type="protein sequence ID" value="MCO1660604.1"/>
    <property type="molecule type" value="Genomic_DNA"/>
</dbReference>
<dbReference type="SUPFAM" id="SSF46894">
    <property type="entry name" value="C-terminal effector domain of the bipartite response regulators"/>
    <property type="match status" value="1"/>
</dbReference>
<evidence type="ECO:0000259" key="4">
    <source>
        <dbReference type="PROSITE" id="PS50043"/>
    </source>
</evidence>
<evidence type="ECO:0000256" key="3">
    <source>
        <dbReference type="ARBA" id="ARBA00023163"/>
    </source>
</evidence>
<dbReference type="InterPro" id="IPR036388">
    <property type="entry name" value="WH-like_DNA-bd_sf"/>
</dbReference>
<comment type="caution">
    <text evidence="5">The sequence shown here is derived from an EMBL/GenBank/DDBJ whole genome shotgun (WGS) entry which is preliminary data.</text>
</comment>
<organism evidence="5 6">
    <name type="scientific">Pseudonocardia humida</name>
    <dbReference type="NCBI Taxonomy" id="2800819"/>
    <lineage>
        <taxon>Bacteria</taxon>
        <taxon>Bacillati</taxon>
        <taxon>Actinomycetota</taxon>
        <taxon>Actinomycetes</taxon>
        <taxon>Pseudonocardiales</taxon>
        <taxon>Pseudonocardiaceae</taxon>
        <taxon>Pseudonocardia</taxon>
    </lineage>
</organism>
<keyword evidence="3" id="KW-0804">Transcription</keyword>
<dbReference type="PANTHER" id="PTHR44688">
    <property type="entry name" value="DNA-BINDING TRANSCRIPTIONAL ACTIVATOR DEVR_DOSR"/>
    <property type="match status" value="1"/>
</dbReference>
<dbReference type="Gene3D" id="1.10.10.10">
    <property type="entry name" value="Winged helix-like DNA-binding domain superfamily/Winged helix DNA-binding domain"/>
    <property type="match status" value="1"/>
</dbReference>